<dbReference type="InterPro" id="IPR037171">
    <property type="entry name" value="NagB/RpiA_transferase-like"/>
</dbReference>
<evidence type="ECO:0000313" key="3">
    <source>
        <dbReference type="EMBL" id="MDD9205990.1"/>
    </source>
</evidence>
<feature type="region of interest" description="Disordered" evidence="1">
    <location>
        <begin position="15"/>
        <end position="49"/>
    </location>
</feature>
<feature type="compositionally biased region" description="Polar residues" evidence="1">
    <location>
        <begin position="20"/>
        <end position="36"/>
    </location>
</feature>
<evidence type="ECO:0000256" key="1">
    <source>
        <dbReference type="SAM" id="MobiDB-lite"/>
    </source>
</evidence>
<dbReference type="Proteomes" id="UP001165561">
    <property type="component" value="Unassembled WGS sequence"/>
</dbReference>
<feature type="domain" description="LUD" evidence="2">
    <location>
        <begin position="123"/>
        <end position="219"/>
    </location>
</feature>
<reference evidence="3" key="1">
    <citation type="submission" date="2023-02" db="EMBL/GenBank/DDBJ databases">
        <title>Georgenia sp.10Sc9-8, isolated from a soil sample collected from the Taklamakan desert.</title>
        <authorList>
            <person name="Liu S."/>
        </authorList>
    </citation>
    <scope>NUCLEOTIDE SEQUENCE</scope>
    <source>
        <strain evidence="3">10Sc9-8</strain>
    </source>
</reference>
<dbReference type="PANTHER" id="PTHR43682">
    <property type="entry name" value="LACTATE UTILIZATION PROTEIN C"/>
    <property type="match status" value="1"/>
</dbReference>
<dbReference type="EMBL" id="JARACI010000738">
    <property type="protein sequence ID" value="MDD9205990.1"/>
    <property type="molecule type" value="Genomic_DNA"/>
</dbReference>
<proteinExistence type="predicted"/>
<dbReference type="InterPro" id="IPR024185">
    <property type="entry name" value="FTHF_cligase-like_sf"/>
</dbReference>
<protein>
    <submittedName>
        <fullName evidence="3">LUD domain-containing protein</fullName>
    </submittedName>
</protein>
<name>A0ABT5TXV9_9MICO</name>
<dbReference type="PANTHER" id="PTHR43682:SF1">
    <property type="entry name" value="LACTATE UTILIZATION PROTEIN C"/>
    <property type="match status" value="1"/>
</dbReference>
<dbReference type="SUPFAM" id="SSF100950">
    <property type="entry name" value="NagB/RpiA/CoA transferase-like"/>
    <property type="match status" value="1"/>
</dbReference>
<comment type="caution">
    <text evidence="3">The sequence shown here is derived from an EMBL/GenBank/DDBJ whole genome shotgun (WGS) entry which is preliminary data.</text>
</comment>
<evidence type="ECO:0000313" key="4">
    <source>
        <dbReference type="Proteomes" id="UP001165561"/>
    </source>
</evidence>
<accession>A0ABT5TXV9</accession>
<keyword evidence="4" id="KW-1185">Reference proteome</keyword>
<dbReference type="InterPro" id="IPR003741">
    <property type="entry name" value="LUD_dom"/>
</dbReference>
<organism evidence="3 4">
    <name type="scientific">Georgenia halotolerans</name>
    <dbReference type="NCBI Taxonomy" id="3028317"/>
    <lineage>
        <taxon>Bacteria</taxon>
        <taxon>Bacillati</taxon>
        <taxon>Actinomycetota</taxon>
        <taxon>Actinomycetes</taxon>
        <taxon>Micrococcales</taxon>
        <taxon>Bogoriellaceae</taxon>
        <taxon>Georgenia</taxon>
    </lineage>
</organism>
<evidence type="ECO:0000259" key="2">
    <source>
        <dbReference type="Pfam" id="PF02589"/>
    </source>
</evidence>
<sequence length="227" mass="23831">MEARDAILARIHDALGRSGDASSRTSMTPGAPTGSTPARAYRTHTGVEPGSPQALDLFVERVEDYRARVHRCTEAELPAVLAGLLDDDGGVVVPPGLPTAWTDAVTGARVDDPPLSHAALDEVGAVLTAARVGIAETGTIVLDAQSDQGRRVISLIPDHHVCVVRAEQVVVTVPEAVAVLGEHPDRPQTWIAGPSATSDIELERIEGVHGPRVLDVVVVAASSSRRH</sequence>
<dbReference type="Pfam" id="PF02589">
    <property type="entry name" value="LUD_dom"/>
    <property type="match status" value="1"/>
</dbReference>
<dbReference type="Gene3D" id="3.40.50.10420">
    <property type="entry name" value="NagB/RpiA/CoA transferase-like"/>
    <property type="match status" value="1"/>
</dbReference>
<gene>
    <name evidence="3" type="ORF">PU560_05830</name>
</gene>